<accession>A0A6P4F6J4</accession>
<dbReference type="RefSeq" id="XP_016985912.1">
    <property type="nucleotide sequence ID" value="XM_017130423.1"/>
</dbReference>
<keyword evidence="4" id="KW-1185">Reference proteome</keyword>
<dbReference type="Gene3D" id="2.60.40.640">
    <property type="match status" value="1"/>
</dbReference>
<feature type="domain" description="Arrestin-like N-terminal" evidence="2">
    <location>
        <begin position="5"/>
        <end position="153"/>
    </location>
</feature>
<dbReference type="Pfam" id="PF00339">
    <property type="entry name" value="Arrestin_N"/>
    <property type="match status" value="1"/>
</dbReference>
<dbReference type="SUPFAM" id="SSF81296">
    <property type="entry name" value="E set domains"/>
    <property type="match status" value="1"/>
</dbReference>
<dbReference type="GO" id="GO:0005737">
    <property type="term" value="C:cytoplasm"/>
    <property type="evidence" value="ECO:0007669"/>
    <property type="project" value="TreeGrafter"/>
</dbReference>
<evidence type="ECO:0000313" key="3">
    <source>
        <dbReference type="EnsemblMetazoa" id="XP_016985912.1"/>
    </source>
</evidence>
<evidence type="ECO:0000313" key="4">
    <source>
        <dbReference type="Proteomes" id="UP001652680"/>
    </source>
</evidence>
<comment type="similarity">
    <text evidence="1">Belongs to the arrestin family.</text>
</comment>
<reference evidence="4" key="1">
    <citation type="journal article" date="2021" name="Elife">
        <title>Highly contiguous assemblies of 101 drosophilid genomes.</title>
        <authorList>
            <person name="Kim B.Y."/>
            <person name="Wang J.R."/>
            <person name="Miller D.E."/>
            <person name="Barmina O."/>
            <person name="Delaney E."/>
            <person name="Thompson A."/>
            <person name="Comeault A.A."/>
            <person name="Peede D."/>
            <person name="D'Agostino E.R."/>
            <person name="Pelaez J."/>
            <person name="Aguilar J.M."/>
            <person name="Haji D."/>
            <person name="Matsunaga T."/>
            <person name="Armstrong E.E."/>
            <person name="Zych M."/>
            <person name="Ogawa Y."/>
            <person name="Stamenkovic-Radak M."/>
            <person name="Jelic M."/>
            <person name="Veselinovic M.S."/>
            <person name="Tanaskovic M."/>
            <person name="Eric P."/>
            <person name="Gao J.J."/>
            <person name="Katoh T.K."/>
            <person name="Toda M.J."/>
            <person name="Watabe H."/>
            <person name="Watada M."/>
            <person name="Davis J.S."/>
            <person name="Moyle L.C."/>
            <person name="Manoli G."/>
            <person name="Bertolini E."/>
            <person name="Kostal V."/>
            <person name="Hawley R.S."/>
            <person name="Takahashi A."/>
            <person name="Jones C.D."/>
            <person name="Price D.K."/>
            <person name="Whiteman N."/>
            <person name="Kopp A."/>
            <person name="Matute D.R."/>
            <person name="Petrov D.A."/>
        </authorList>
    </citation>
    <scope>NUCLEOTIDE SEQUENCE [LARGE SCALE GENOMIC DNA]</scope>
</reference>
<sequence>MPINCEFNLSRAAAIYYTGEQVSGSLTVTVHGKKHFASEGVSITLYGVSAVHWREPNCGPPEIEHNDSTGNLECAKEDYQGIEVHINQTKKLTSGLRLQPGIFQFGDFRFQLPENLPTTCSLSFGNVEYMLRVDFERRGKHNKCFQQRVVIRKNLEFSDLNPQFKETSNISLSLPRSYFVPGQNVGYEINSKDGSLEPLTRLCKKICYTCQKPNAKTKKVIQVLSECTDLKSNLRLPLTAPIMSHADQLGLIQISYYIETLNFQDPPLKLPIFVVTAAPPVYSSMEPSRLCFVNMALSESELCTPINQFLAHNCSLEIGALALNKHCERIELLKGPKRQKSYVQLALRYFHKNVLP</sequence>
<reference evidence="3" key="3">
    <citation type="submission" date="2025-05" db="UniProtKB">
        <authorList>
            <consortium name="EnsemblMetazoa"/>
        </authorList>
    </citation>
    <scope>IDENTIFICATION</scope>
</reference>
<dbReference type="InterPro" id="IPR011021">
    <property type="entry name" value="Arrestin-like_N"/>
</dbReference>
<dbReference type="Proteomes" id="UP001652680">
    <property type="component" value="Unassembled WGS sequence"/>
</dbReference>
<organism evidence="5">
    <name type="scientific">Drosophila rhopaloa</name>
    <name type="common">Fruit fly</name>
    <dbReference type="NCBI Taxonomy" id="1041015"/>
    <lineage>
        <taxon>Eukaryota</taxon>
        <taxon>Metazoa</taxon>
        <taxon>Ecdysozoa</taxon>
        <taxon>Arthropoda</taxon>
        <taxon>Hexapoda</taxon>
        <taxon>Insecta</taxon>
        <taxon>Pterygota</taxon>
        <taxon>Neoptera</taxon>
        <taxon>Endopterygota</taxon>
        <taxon>Diptera</taxon>
        <taxon>Brachycera</taxon>
        <taxon>Muscomorpha</taxon>
        <taxon>Ephydroidea</taxon>
        <taxon>Drosophilidae</taxon>
        <taxon>Drosophila</taxon>
        <taxon>Sophophora</taxon>
    </lineage>
</organism>
<dbReference type="EnsemblMetazoa" id="XM_017130423.2">
    <property type="protein sequence ID" value="XP_016985912.1"/>
    <property type="gene ID" value="LOC108049285"/>
</dbReference>
<gene>
    <name evidence="5" type="primary">LOC108049285</name>
    <name evidence="3" type="synonym">108049285</name>
</gene>
<dbReference type="InterPro" id="IPR014756">
    <property type="entry name" value="Ig_E-set"/>
</dbReference>
<dbReference type="OrthoDB" id="2333384at2759"/>
<dbReference type="PANTHER" id="PTHR11188:SF167">
    <property type="entry name" value="ARRESTIN C-TERMINAL-LIKE DOMAIN-CONTAINING PROTEIN-RELATED"/>
    <property type="match status" value="1"/>
</dbReference>
<dbReference type="AlphaFoldDB" id="A0A6P4F6J4"/>
<evidence type="ECO:0000259" key="2">
    <source>
        <dbReference type="Pfam" id="PF00339"/>
    </source>
</evidence>
<protein>
    <submittedName>
        <fullName evidence="5">Uncharacterized protein LOC108049285 isoform X1</fullName>
    </submittedName>
</protein>
<dbReference type="InterPro" id="IPR014752">
    <property type="entry name" value="Arrestin-like_C"/>
</dbReference>
<dbReference type="GO" id="GO:0015031">
    <property type="term" value="P:protein transport"/>
    <property type="evidence" value="ECO:0007669"/>
    <property type="project" value="TreeGrafter"/>
</dbReference>
<dbReference type="PANTHER" id="PTHR11188">
    <property type="entry name" value="ARRESTIN DOMAIN CONTAINING PROTEIN"/>
    <property type="match status" value="1"/>
</dbReference>
<proteinExistence type="inferred from homology"/>
<reference evidence="5" key="2">
    <citation type="submission" date="2025-04" db="UniProtKB">
        <authorList>
            <consortium name="RefSeq"/>
        </authorList>
    </citation>
    <scope>IDENTIFICATION</scope>
</reference>
<evidence type="ECO:0000313" key="5">
    <source>
        <dbReference type="RefSeq" id="XP_016985912.1"/>
    </source>
</evidence>
<evidence type="ECO:0000256" key="1">
    <source>
        <dbReference type="ARBA" id="ARBA00005298"/>
    </source>
</evidence>
<name>A0A6P4F6J4_DRORH</name>
<dbReference type="InterPro" id="IPR050357">
    <property type="entry name" value="Arrestin_domain-protein"/>
</dbReference>
<dbReference type="GeneID" id="108049285"/>